<evidence type="ECO:0000313" key="1">
    <source>
        <dbReference type="EMBL" id="GFY40837.1"/>
    </source>
</evidence>
<dbReference type="Proteomes" id="UP000886998">
    <property type="component" value="Unassembled WGS sequence"/>
</dbReference>
<proteinExistence type="predicted"/>
<name>A0A8X6WSV5_9ARAC</name>
<reference evidence="1" key="1">
    <citation type="submission" date="2020-08" db="EMBL/GenBank/DDBJ databases">
        <title>Multicomponent nature underlies the extraordinary mechanical properties of spider dragline silk.</title>
        <authorList>
            <person name="Kono N."/>
            <person name="Nakamura H."/>
            <person name="Mori M."/>
            <person name="Yoshida Y."/>
            <person name="Ohtoshi R."/>
            <person name="Malay A.D."/>
            <person name="Moran D.A.P."/>
            <person name="Tomita M."/>
            <person name="Numata K."/>
            <person name="Arakawa K."/>
        </authorList>
    </citation>
    <scope>NUCLEOTIDE SEQUENCE</scope>
</reference>
<gene>
    <name evidence="1" type="ORF">TNIN_302611</name>
</gene>
<comment type="caution">
    <text evidence="1">The sequence shown here is derived from an EMBL/GenBank/DDBJ whole genome shotgun (WGS) entry which is preliminary data.</text>
</comment>
<evidence type="ECO:0000313" key="2">
    <source>
        <dbReference type="Proteomes" id="UP000886998"/>
    </source>
</evidence>
<protein>
    <submittedName>
        <fullName evidence="1">Uncharacterized protein</fullName>
    </submittedName>
</protein>
<sequence>MACSIPVDSKSDAWITTFWDIKHYIYAFGSIDSPKFNMGSLENIWWSINFFPPEYPGTPSLCSFPGDRNSLRRMQLELEIAFLEENGSVLLLRERKGIKLGNPSEEVNMETEATDIMERGTIPLRETLRIRCRMWRTDGQEATPATFIARTILNVKRIDFRWDIERFSSIKSGQKVSYVLKPLSKFGKKTLIHIEEKKDKIMMSIEFRNATLDHLKLQSFIVDKNGSQKDCGEREVWPVGFDGDKEYVISTLPFTKKYLMDNKDLYLKNDSLSLHFNCSWLIGWFSYQFERMDYGIIIPEPHVSNADMKRLIEMPCLKEYSEYDVKRCERELIQIYEAQKAFLCRIPSAMFPAICKKVEEPEHNLSLGNLCDVLVLADTFEDDLLKDAAPDCALRHGKVLFPESGKCSQKRTLL</sequence>
<dbReference type="AlphaFoldDB" id="A0A8X6WSV5"/>
<dbReference type="OrthoDB" id="6431021at2759"/>
<accession>A0A8X6WSV5</accession>
<organism evidence="1 2">
    <name type="scientific">Trichonephila inaurata madagascariensis</name>
    <dbReference type="NCBI Taxonomy" id="2747483"/>
    <lineage>
        <taxon>Eukaryota</taxon>
        <taxon>Metazoa</taxon>
        <taxon>Ecdysozoa</taxon>
        <taxon>Arthropoda</taxon>
        <taxon>Chelicerata</taxon>
        <taxon>Arachnida</taxon>
        <taxon>Araneae</taxon>
        <taxon>Araneomorphae</taxon>
        <taxon>Entelegynae</taxon>
        <taxon>Araneoidea</taxon>
        <taxon>Nephilidae</taxon>
        <taxon>Trichonephila</taxon>
        <taxon>Trichonephila inaurata</taxon>
    </lineage>
</organism>
<dbReference type="EMBL" id="BMAV01002143">
    <property type="protein sequence ID" value="GFY40837.1"/>
    <property type="molecule type" value="Genomic_DNA"/>
</dbReference>
<keyword evidence="2" id="KW-1185">Reference proteome</keyword>